<accession>A0ABW3TT81</accession>
<evidence type="ECO:0000313" key="3">
    <source>
        <dbReference type="Proteomes" id="UP001597231"/>
    </source>
</evidence>
<evidence type="ECO:0000313" key="2">
    <source>
        <dbReference type="EMBL" id="MFD1203966.1"/>
    </source>
</evidence>
<name>A0ABW3TT81_9BACL</name>
<dbReference type="Proteomes" id="UP001597231">
    <property type="component" value="Unassembled WGS sequence"/>
</dbReference>
<proteinExistence type="predicted"/>
<gene>
    <name evidence="2" type="ORF">ACFQ38_02330</name>
</gene>
<feature type="transmembrane region" description="Helical" evidence="1">
    <location>
        <begin position="6"/>
        <end position="27"/>
    </location>
</feature>
<organism evidence="2 3">
    <name type="scientific">Sporosarcina contaminans</name>
    <dbReference type="NCBI Taxonomy" id="633403"/>
    <lineage>
        <taxon>Bacteria</taxon>
        <taxon>Bacillati</taxon>
        <taxon>Bacillota</taxon>
        <taxon>Bacilli</taxon>
        <taxon>Bacillales</taxon>
        <taxon>Caryophanaceae</taxon>
        <taxon>Sporosarcina</taxon>
    </lineage>
</organism>
<dbReference type="RefSeq" id="WP_381479682.1">
    <property type="nucleotide sequence ID" value="NZ_JBHTLT010000013.1"/>
</dbReference>
<dbReference type="EMBL" id="JBHTLT010000013">
    <property type="protein sequence ID" value="MFD1203966.1"/>
    <property type="molecule type" value="Genomic_DNA"/>
</dbReference>
<evidence type="ECO:0000256" key="1">
    <source>
        <dbReference type="SAM" id="Phobius"/>
    </source>
</evidence>
<keyword evidence="1" id="KW-0472">Membrane</keyword>
<reference evidence="3" key="1">
    <citation type="journal article" date="2019" name="Int. J. Syst. Evol. Microbiol.">
        <title>The Global Catalogue of Microorganisms (GCM) 10K type strain sequencing project: providing services to taxonomists for standard genome sequencing and annotation.</title>
        <authorList>
            <consortium name="The Broad Institute Genomics Platform"/>
            <consortium name="The Broad Institute Genome Sequencing Center for Infectious Disease"/>
            <person name="Wu L."/>
            <person name="Ma J."/>
        </authorList>
    </citation>
    <scope>NUCLEOTIDE SEQUENCE [LARGE SCALE GENOMIC DNA]</scope>
    <source>
        <strain evidence="3">CCUG 53915</strain>
    </source>
</reference>
<keyword evidence="1" id="KW-0812">Transmembrane</keyword>
<comment type="caution">
    <text evidence="2">The sequence shown here is derived from an EMBL/GenBank/DDBJ whole genome shotgun (WGS) entry which is preliminary data.</text>
</comment>
<keyword evidence="1" id="KW-1133">Transmembrane helix</keyword>
<sequence>MTEWGLIAVFGIPTAMLLTCGLTVYWMSIKRESDVQRPQMHQHTIHFIAERERRMKRNA</sequence>
<protein>
    <submittedName>
        <fullName evidence="2">Uncharacterized protein</fullName>
    </submittedName>
</protein>
<keyword evidence="3" id="KW-1185">Reference proteome</keyword>